<keyword evidence="5 6" id="KW-0472">Membrane</keyword>
<dbReference type="STRING" id="1224164.B843_12000"/>
<sequence>MAVLAVAAFLLRDKMPFLAEGYDDVRDANNTGLILGFIAVFASIVAMAEVMRGLLHAGGYEIPLAKTLQLTLVGNSWSSTFPGGAAISTVYQYRTMRLWDVSVVVSSWFIIVSGALSTVWLIALGLVSIFFLNASFSLAPLVGSATIMTALAMLVFFATNHPYGTETVLRKLIMGFNRLTRREPTRGLTSLHSQIVQLDAVHLSFGRFAWIAVLSLLNWVLDIVSLWLCIWAVTDYLPGFEMQPNRTTVLGVTLAFVTSKIVGTAQVTPAGLGPVEAAMTASLVAVGMTASNAFGAVFVYRILSFALIAGIGWITYFVSVARGGMAMETTTPDKAPNDEAAPETA</sequence>
<evidence type="ECO:0000256" key="4">
    <source>
        <dbReference type="ARBA" id="ARBA00022989"/>
    </source>
</evidence>
<dbReference type="KEGG" id="cvt:B843_12000"/>
<dbReference type="GO" id="GO:0005886">
    <property type="term" value="C:plasma membrane"/>
    <property type="evidence" value="ECO:0007669"/>
    <property type="project" value="UniProtKB-SubCell"/>
</dbReference>
<protein>
    <submittedName>
        <fullName evidence="7">Uncharacterized protein</fullName>
    </submittedName>
</protein>
<gene>
    <name evidence="7" type="ORF">B843_12000</name>
</gene>
<proteinExistence type="predicted"/>
<dbReference type="PANTHER" id="PTHR39087:SF2">
    <property type="entry name" value="UPF0104 MEMBRANE PROTEIN MJ1595"/>
    <property type="match status" value="1"/>
</dbReference>
<name>W5Y3D8_9CORY</name>
<dbReference type="PANTHER" id="PTHR39087">
    <property type="entry name" value="UPF0104 MEMBRANE PROTEIN MJ1595"/>
    <property type="match status" value="1"/>
</dbReference>
<evidence type="ECO:0000256" key="1">
    <source>
        <dbReference type="ARBA" id="ARBA00004651"/>
    </source>
</evidence>
<accession>W5Y3D8</accession>
<evidence type="ECO:0000256" key="2">
    <source>
        <dbReference type="ARBA" id="ARBA00022475"/>
    </source>
</evidence>
<evidence type="ECO:0000313" key="7">
    <source>
        <dbReference type="EMBL" id="AHI23776.1"/>
    </source>
</evidence>
<evidence type="ECO:0000256" key="6">
    <source>
        <dbReference type="SAM" id="Phobius"/>
    </source>
</evidence>
<dbReference type="Proteomes" id="UP000019222">
    <property type="component" value="Chromosome"/>
</dbReference>
<organism evidence="7 8">
    <name type="scientific">Corynebacterium vitaeruminis DSM 20294</name>
    <dbReference type="NCBI Taxonomy" id="1224164"/>
    <lineage>
        <taxon>Bacteria</taxon>
        <taxon>Bacillati</taxon>
        <taxon>Actinomycetota</taxon>
        <taxon>Actinomycetes</taxon>
        <taxon>Mycobacteriales</taxon>
        <taxon>Corynebacteriaceae</taxon>
        <taxon>Corynebacterium</taxon>
    </lineage>
</organism>
<feature type="transmembrane region" description="Helical" evidence="6">
    <location>
        <begin position="208"/>
        <end position="233"/>
    </location>
</feature>
<keyword evidence="3 6" id="KW-0812">Transmembrane</keyword>
<dbReference type="Pfam" id="PF03706">
    <property type="entry name" value="LPG_synthase_TM"/>
    <property type="match status" value="1"/>
</dbReference>
<reference evidence="7 8" key="1">
    <citation type="submission" date="2013-02" db="EMBL/GenBank/DDBJ databases">
        <title>The complete genome sequence of Corynebacterium vitaeruminis DSM 20294.</title>
        <authorList>
            <person name="Ruckert C."/>
            <person name="Albersmeier A."/>
            <person name="Kalinowski J."/>
        </authorList>
    </citation>
    <scope>NUCLEOTIDE SEQUENCE [LARGE SCALE GENOMIC DNA]</scope>
    <source>
        <strain evidence="8">ATCC 10234</strain>
    </source>
</reference>
<evidence type="ECO:0000256" key="5">
    <source>
        <dbReference type="ARBA" id="ARBA00023136"/>
    </source>
</evidence>
<comment type="subcellular location">
    <subcellularLocation>
        <location evidence="1">Cell membrane</location>
        <topology evidence="1">Multi-pass membrane protein</topology>
    </subcellularLocation>
</comment>
<dbReference type="InterPro" id="IPR022791">
    <property type="entry name" value="L-PG_synthase/AglD"/>
</dbReference>
<feature type="transmembrane region" description="Helical" evidence="6">
    <location>
        <begin position="298"/>
        <end position="318"/>
    </location>
</feature>
<feature type="transmembrane region" description="Helical" evidence="6">
    <location>
        <begin position="138"/>
        <end position="158"/>
    </location>
</feature>
<evidence type="ECO:0000313" key="8">
    <source>
        <dbReference type="Proteomes" id="UP000019222"/>
    </source>
</evidence>
<dbReference type="EMBL" id="CP004353">
    <property type="protein sequence ID" value="AHI23776.1"/>
    <property type="molecule type" value="Genomic_DNA"/>
</dbReference>
<evidence type="ECO:0000256" key="3">
    <source>
        <dbReference type="ARBA" id="ARBA00022692"/>
    </source>
</evidence>
<keyword evidence="8" id="KW-1185">Reference proteome</keyword>
<feature type="transmembrane region" description="Helical" evidence="6">
    <location>
        <begin position="103"/>
        <end position="132"/>
    </location>
</feature>
<feature type="transmembrane region" description="Helical" evidence="6">
    <location>
        <begin position="31"/>
        <end position="50"/>
    </location>
</feature>
<dbReference type="AlphaFoldDB" id="W5Y3D8"/>
<dbReference type="HOGENOM" id="CLU_048247_0_0_11"/>
<keyword evidence="4 6" id="KW-1133">Transmembrane helix</keyword>
<dbReference type="eggNOG" id="COG0392">
    <property type="taxonomic scope" value="Bacteria"/>
</dbReference>
<dbReference type="PATRIC" id="fig|1224164.3.peg.2420"/>
<keyword evidence="2" id="KW-1003">Cell membrane</keyword>